<proteinExistence type="inferred from homology"/>
<dbReference type="PRINTS" id="PR00080">
    <property type="entry name" value="SDRFAMILY"/>
</dbReference>
<dbReference type="Proteomes" id="UP001500523">
    <property type="component" value="Unassembled WGS sequence"/>
</dbReference>
<dbReference type="EMBL" id="BAABBF010000001">
    <property type="protein sequence ID" value="GAA3695401.1"/>
    <property type="molecule type" value="Genomic_DNA"/>
</dbReference>
<dbReference type="InterPro" id="IPR002347">
    <property type="entry name" value="SDR_fam"/>
</dbReference>
<protein>
    <submittedName>
        <fullName evidence="6">SDR family oxidoreductase</fullName>
    </submittedName>
</protein>
<dbReference type="PROSITE" id="PS00061">
    <property type="entry name" value="ADH_SHORT"/>
    <property type="match status" value="1"/>
</dbReference>
<dbReference type="InterPro" id="IPR057326">
    <property type="entry name" value="KR_dom"/>
</dbReference>
<dbReference type="NCBIfam" id="NF005495">
    <property type="entry name" value="PRK07109.1"/>
    <property type="match status" value="1"/>
</dbReference>
<evidence type="ECO:0000256" key="4">
    <source>
        <dbReference type="SAM" id="MobiDB-lite"/>
    </source>
</evidence>
<dbReference type="Pfam" id="PF00106">
    <property type="entry name" value="adh_short"/>
    <property type="match status" value="1"/>
</dbReference>
<dbReference type="InterPro" id="IPR036291">
    <property type="entry name" value="NAD(P)-bd_dom_sf"/>
</dbReference>
<organism evidence="6 7">
    <name type="scientific">Sphingomonas cynarae</name>
    <dbReference type="NCBI Taxonomy" id="930197"/>
    <lineage>
        <taxon>Bacteria</taxon>
        <taxon>Pseudomonadati</taxon>
        <taxon>Pseudomonadota</taxon>
        <taxon>Alphaproteobacteria</taxon>
        <taxon>Sphingomonadales</taxon>
        <taxon>Sphingomonadaceae</taxon>
        <taxon>Sphingomonas</taxon>
    </lineage>
</organism>
<gene>
    <name evidence="6" type="ORF">GCM10022268_02580</name>
</gene>
<feature type="region of interest" description="Disordered" evidence="4">
    <location>
        <begin position="264"/>
        <end position="301"/>
    </location>
</feature>
<dbReference type="PANTHER" id="PTHR44196">
    <property type="entry name" value="DEHYDROGENASE/REDUCTASE SDR FAMILY MEMBER 7B"/>
    <property type="match status" value="1"/>
</dbReference>
<keyword evidence="2" id="KW-0560">Oxidoreductase</keyword>
<reference evidence="7" key="1">
    <citation type="journal article" date="2019" name="Int. J. Syst. Evol. Microbiol.">
        <title>The Global Catalogue of Microorganisms (GCM) 10K type strain sequencing project: providing services to taxonomists for standard genome sequencing and annotation.</title>
        <authorList>
            <consortium name="The Broad Institute Genomics Platform"/>
            <consortium name="The Broad Institute Genome Sequencing Center for Infectious Disease"/>
            <person name="Wu L."/>
            <person name="Ma J."/>
        </authorList>
    </citation>
    <scope>NUCLEOTIDE SEQUENCE [LARGE SCALE GENOMIC DNA]</scope>
    <source>
        <strain evidence="7">JCM 17498</strain>
    </source>
</reference>
<dbReference type="PANTHER" id="PTHR44196:SF1">
    <property type="entry name" value="DEHYDROGENASE_REDUCTASE SDR FAMILY MEMBER 7B"/>
    <property type="match status" value="1"/>
</dbReference>
<dbReference type="SUPFAM" id="SSF51735">
    <property type="entry name" value="NAD(P)-binding Rossmann-fold domains"/>
    <property type="match status" value="1"/>
</dbReference>
<dbReference type="Gene3D" id="3.40.50.720">
    <property type="entry name" value="NAD(P)-binding Rossmann-like Domain"/>
    <property type="match status" value="1"/>
</dbReference>
<feature type="compositionally biased region" description="Basic and acidic residues" evidence="4">
    <location>
        <begin position="275"/>
        <end position="291"/>
    </location>
</feature>
<sequence>MAIALKPLDQQVIVVTGATSGNGLAIVERAVKTGAAVVAVARNEAALAALRTRLAAEGARIAVCVADVADPVAVERIAGVATSAFGGFDSWINNAGTGTYGTLEQVPVADHRRVFDVNYFGVLHGSLVAARHLRRRGGGAIVNIGSILGDRAILQQGPYSATKHAVQALTDTLRMEVEGDGISVTLVKPGPIDTPFPEHARNYMGQPPRLPQPLYTPAVVADAVLFVCAHPRRTLYAGGGGLLSAILARAAPRVTDFIMEAAGTRAQQQPGDAGDPARHDNLHRPRADGLRGSRPVHARRSSIALQVQKRRGAVLVAGLIGIALTAARRNAGRR</sequence>
<evidence type="ECO:0000259" key="5">
    <source>
        <dbReference type="SMART" id="SM00822"/>
    </source>
</evidence>
<feature type="domain" description="Ketoreductase" evidence="5">
    <location>
        <begin position="11"/>
        <end position="190"/>
    </location>
</feature>
<dbReference type="SMART" id="SM00822">
    <property type="entry name" value="PKS_KR"/>
    <property type="match status" value="1"/>
</dbReference>
<evidence type="ECO:0000256" key="2">
    <source>
        <dbReference type="ARBA" id="ARBA00023002"/>
    </source>
</evidence>
<dbReference type="PRINTS" id="PR00081">
    <property type="entry name" value="GDHRDH"/>
</dbReference>
<evidence type="ECO:0000313" key="7">
    <source>
        <dbReference type="Proteomes" id="UP001500523"/>
    </source>
</evidence>
<keyword evidence="7" id="KW-1185">Reference proteome</keyword>
<evidence type="ECO:0000313" key="6">
    <source>
        <dbReference type="EMBL" id="GAA3695401.1"/>
    </source>
</evidence>
<name>A0ABP7CRY6_9SPHN</name>
<dbReference type="InterPro" id="IPR020904">
    <property type="entry name" value="Sc_DH/Rdtase_CS"/>
</dbReference>
<evidence type="ECO:0000256" key="1">
    <source>
        <dbReference type="ARBA" id="ARBA00006484"/>
    </source>
</evidence>
<comment type="caution">
    <text evidence="6">The sequence shown here is derived from an EMBL/GenBank/DDBJ whole genome shotgun (WGS) entry which is preliminary data.</text>
</comment>
<evidence type="ECO:0000256" key="3">
    <source>
        <dbReference type="RuleBase" id="RU000363"/>
    </source>
</evidence>
<accession>A0ABP7CRY6</accession>
<comment type="similarity">
    <text evidence="1 3">Belongs to the short-chain dehydrogenases/reductases (SDR) family.</text>
</comment>